<keyword evidence="2" id="KW-1185">Reference proteome</keyword>
<dbReference type="Proteomes" id="UP001529510">
    <property type="component" value="Unassembled WGS sequence"/>
</dbReference>
<evidence type="ECO:0000313" key="2">
    <source>
        <dbReference type="Proteomes" id="UP001529510"/>
    </source>
</evidence>
<dbReference type="EMBL" id="JAMKFB020000022">
    <property type="protein sequence ID" value="KAL0159362.1"/>
    <property type="molecule type" value="Genomic_DNA"/>
</dbReference>
<feature type="non-terminal residue" evidence="1">
    <location>
        <position position="1"/>
    </location>
</feature>
<comment type="caution">
    <text evidence="1">The sequence shown here is derived from an EMBL/GenBank/DDBJ whole genome shotgun (WGS) entry which is preliminary data.</text>
</comment>
<sequence length="212" mass="22181">LPPPWLLPPLAPLWVAFMAVAWVPFVSSCCKSLLSSPWLLPLSDPSWLLPSGLLLLAPPSVQCNCHGSAILQSVLWLEDPSSLPPACESQTPPWLLAPSSPPWPISPPALALSGSSFPPAPPWSSVAPALSWPSGSSVSPWLVGSPSSNRAPPSVALALESSALPPLWLLPPSASKWVALVAAAWVPSGSSCSKSLLSSPWLLPPSDLPWLL</sequence>
<proteinExistence type="predicted"/>
<dbReference type="AlphaFoldDB" id="A0ABD0NBB8"/>
<protein>
    <submittedName>
        <fullName evidence="1">Uncharacterized protein</fullName>
    </submittedName>
</protein>
<evidence type="ECO:0000313" key="1">
    <source>
        <dbReference type="EMBL" id="KAL0159362.1"/>
    </source>
</evidence>
<organism evidence="1 2">
    <name type="scientific">Cirrhinus mrigala</name>
    <name type="common">Mrigala</name>
    <dbReference type="NCBI Taxonomy" id="683832"/>
    <lineage>
        <taxon>Eukaryota</taxon>
        <taxon>Metazoa</taxon>
        <taxon>Chordata</taxon>
        <taxon>Craniata</taxon>
        <taxon>Vertebrata</taxon>
        <taxon>Euteleostomi</taxon>
        <taxon>Actinopterygii</taxon>
        <taxon>Neopterygii</taxon>
        <taxon>Teleostei</taxon>
        <taxon>Ostariophysi</taxon>
        <taxon>Cypriniformes</taxon>
        <taxon>Cyprinidae</taxon>
        <taxon>Labeoninae</taxon>
        <taxon>Labeonini</taxon>
        <taxon>Cirrhinus</taxon>
    </lineage>
</organism>
<feature type="non-terminal residue" evidence="1">
    <location>
        <position position="212"/>
    </location>
</feature>
<accession>A0ABD0NBB8</accession>
<gene>
    <name evidence="1" type="ORF">M9458_043087</name>
</gene>
<name>A0ABD0NBB8_CIRMR</name>
<reference evidence="1 2" key="1">
    <citation type="submission" date="2024-05" db="EMBL/GenBank/DDBJ databases">
        <title>Genome sequencing and assembly of Indian major carp, Cirrhinus mrigala (Hamilton, 1822).</title>
        <authorList>
            <person name="Mohindra V."/>
            <person name="Chowdhury L.M."/>
            <person name="Lal K."/>
            <person name="Jena J.K."/>
        </authorList>
    </citation>
    <scope>NUCLEOTIDE SEQUENCE [LARGE SCALE GENOMIC DNA]</scope>
    <source>
        <strain evidence="1">CM1030</strain>
        <tissue evidence="1">Blood</tissue>
    </source>
</reference>